<dbReference type="SUPFAM" id="SSF55729">
    <property type="entry name" value="Acyl-CoA N-acyltransferases (Nat)"/>
    <property type="match status" value="1"/>
</dbReference>
<dbReference type="RefSeq" id="WP_316264991.1">
    <property type="nucleotide sequence ID" value="NZ_AP027742.1"/>
</dbReference>
<evidence type="ECO:0000313" key="2">
    <source>
        <dbReference type="Proteomes" id="UP001305815"/>
    </source>
</evidence>
<reference evidence="2" key="1">
    <citation type="journal article" date="2023" name="Int. J. Syst. Evol. Microbiol.">
        <title>Claveliimonas bilis gen. nov., sp. nov., deoxycholic acid-producing bacteria isolated from human faeces, and reclassification of Sellimonas monacensis Zenner et al. 2021 as Claveliimonas monacensis comb. nov.</title>
        <authorList>
            <person name="Hisatomi A."/>
            <person name="Kastawa N.W.E.P.G."/>
            <person name="Song I."/>
            <person name="Ohkuma M."/>
            <person name="Fukiya S."/>
            <person name="Sakamoto M."/>
        </authorList>
    </citation>
    <scope>NUCLEOTIDE SEQUENCE [LARGE SCALE GENOMIC DNA]</scope>
    <source>
        <strain evidence="2">12BBH14</strain>
    </source>
</reference>
<organism evidence="1 2">
    <name type="scientific">Claveliimonas bilis</name>
    <dbReference type="NCBI Taxonomy" id="3028070"/>
    <lineage>
        <taxon>Bacteria</taxon>
        <taxon>Bacillati</taxon>
        <taxon>Bacillota</taxon>
        <taxon>Clostridia</taxon>
        <taxon>Lachnospirales</taxon>
        <taxon>Lachnospiraceae</taxon>
        <taxon>Claveliimonas</taxon>
    </lineage>
</organism>
<dbReference type="EMBL" id="AP027742">
    <property type="protein sequence ID" value="BDZ77975.1"/>
    <property type="molecule type" value="Genomic_DNA"/>
</dbReference>
<name>A0ABN6YYR2_9FIRM</name>
<proteinExistence type="predicted"/>
<dbReference type="InterPro" id="IPR016181">
    <property type="entry name" value="Acyl_CoA_acyltransferase"/>
</dbReference>
<accession>A0ABN6YYR2</accession>
<sequence length="206" mass="24307">MFTIRPYRAEDVKDCSRCFYEDFFTCPIDGNDRGFLRDYVQILIEKCSFTYVAETSDHQVVGFICGIYDKKFHPKKSDFDRCKKHYGAWCRMFLKFYLGQYRLSEAFQKQLDDFLLQLREREEKYFDSCDLELAALSSGKDYRKGLGTVLVSKFMDRAEADRASTVRLLTNTLATWKFYEKRGFIKKAEKPFPDGSGRIRTENAYL</sequence>
<evidence type="ECO:0008006" key="3">
    <source>
        <dbReference type="Google" id="ProtNLM"/>
    </source>
</evidence>
<gene>
    <name evidence="1" type="ORF">Lac1_21580</name>
</gene>
<evidence type="ECO:0000313" key="1">
    <source>
        <dbReference type="EMBL" id="BDZ77975.1"/>
    </source>
</evidence>
<protein>
    <recommendedName>
        <fullName evidence="3">N-acetyltransferase domain-containing protein</fullName>
    </recommendedName>
</protein>
<dbReference type="Gene3D" id="3.40.630.30">
    <property type="match status" value="1"/>
</dbReference>
<keyword evidence="2" id="KW-1185">Reference proteome</keyword>
<dbReference type="Proteomes" id="UP001305815">
    <property type="component" value="Chromosome"/>
</dbReference>